<feature type="compositionally biased region" description="Basic and acidic residues" evidence="1">
    <location>
        <begin position="80"/>
        <end position="94"/>
    </location>
</feature>
<feature type="region of interest" description="Disordered" evidence="1">
    <location>
        <begin position="65"/>
        <end position="94"/>
    </location>
</feature>
<gene>
    <name evidence="3" type="ORF">KIH74_20810</name>
</gene>
<dbReference type="EMBL" id="JAHBAY010000008">
    <property type="protein sequence ID" value="MBT0771391.1"/>
    <property type="molecule type" value="Genomic_DNA"/>
</dbReference>
<feature type="transmembrane region" description="Helical" evidence="2">
    <location>
        <begin position="37"/>
        <end position="55"/>
    </location>
</feature>
<keyword evidence="2" id="KW-1133">Transmembrane helix</keyword>
<comment type="caution">
    <text evidence="3">The sequence shown here is derived from an EMBL/GenBank/DDBJ whole genome shotgun (WGS) entry which is preliminary data.</text>
</comment>
<accession>A0ABS5TJV7</accession>
<keyword evidence="2" id="KW-0812">Transmembrane</keyword>
<dbReference type="Proteomes" id="UP001197247">
    <property type="component" value="Unassembled WGS sequence"/>
</dbReference>
<organism evidence="3 4">
    <name type="scientific">Kineosporia corallincola</name>
    <dbReference type="NCBI Taxonomy" id="2835133"/>
    <lineage>
        <taxon>Bacteria</taxon>
        <taxon>Bacillati</taxon>
        <taxon>Actinomycetota</taxon>
        <taxon>Actinomycetes</taxon>
        <taxon>Kineosporiales</taxon>
        <taxon>Kineosporiaceae</taxon>
        <taxon>Kineosporia</taxon>
    </lineage>
</organism>
<evidence type="ECO:0000313" key="4">
    <source>
        <dbReference type="Proteomes" id="UP001197247"/>
    </source>
</evidence>
<reference evidence="3 4" key="1">
    <citation type="submission" date="2021-05" db="EMBL/GenBank/DDBJ databases">
        <title>Kineosporia and Streptomyces sp. nov. two new marine actinobacteria isolated from Coral.</title>
        <authorList>
            <person name="Buangrab K."/>
            <person name="Sutthacheep M."/>
            <person name="Yeemin T."/>
            <person name="Harunari E."/>
            <person name="Igarashi Y."/>
            <person name="Kanchanasin P."/>
            <person name="Tanasupawat S."/>
            <person name="Phongsopitanun W."/>
        </authorList>
    </citation>
    <scope>NUCLEOTIDE SEQUENCE [LARGE SCALE GENOMIC DNA]</scope>
    <source>
        <strain evidence="3 4">J2-2</strain>
    </source>
</reference>
<name>A0ABS5TJV7_9ACTN</name>
<evidence type="ECO:0000256" key="1">
    <source>
        <dbReference type="SAM" id="MobiDB-lite"/>
    </source>
</evidence>
<proteinExistence type="predicted"/>
<keyword evidence="2" id="KW-0472">Membrane</keyword>
<keyword evidence="4" id="KW-1185">Reference proteome</keyword>
<evidence type="ECO:0000313" key="3">
    <source>
        <dbReference type="EMBL" id="MBT0771391.1"/>
    </source>
</evidence>
<protein>
    <submittedName>
        <fullName evidence="3">Uncharacterized protein</fullName>
    </submittedName>
</protein>
<sequence>MNPLAVGCAIAAVLAGPPLYAQWQSGGQSGTSALIHYAIVAGLCTIGTALIMNLMTHYQREWEDKDEAEAREAAQAAAEAEAKRAAEEDEARRS</sequence>
<evidence type="ECO:0000256" key="2">
    <source>
        <dbReference type="SAM" id="Phobius"/>
    </source>
</evidence>
<dbReference type="RefSeq" id="WP_214157678.1">
    <property type="nucleotide sequence ID" value="NZ_JAHBAY010000008.1"/>
</dbReference>